<evidence type="ECO:0000256" key="12">
    <source>
        <dbReference type="SAM" id="MobiDB-lite"/>
    </source>
</evidence>
<evidence type="ECO:0000256" key="7">
    <source>
        <dbReference type="ARBA" id="ARBA00022786"/>
    </source>
</evidence>
<evidence type="ECO:0000313" key="15">
    <source>
        <dbReference type="EMBL" id="CAL4779684.1"/>
    </source>
</evidence>
<dbReference type="PANTHER" id="PTHR45768:SF18">
    <property type="entry name" value="RING-H2 FINGER PROTEIN ATL47-RELATED"/>
    <property type="match status" value="1"/>
</dbReference>
<dbReference type="PANTHER" id="PTHR45768">
    <property type="entry name" value="E3 UBIQUITIN-PROTEIN LIGASE RNF13-LIKE"/>
    <property type="match status" value="1"/>
</dbReference>
<evidence type="ECO:0000259" key="13">
    <source>
        <dbReference type="PROSITE" id="PS50089"/>
    </source>
</evidence>
<evidence type="ECO:0000256" key="5">
    <source>
        <dbReference type="ARBA" id="ARBA00022723"/>
    </source>
</evidence>
<dbReference type="Proteomes" id="UP001152797">
    <property type="component" value="Unassembled WGS sequence"/>
</dbReference>
<dbReference type="OrthoDB" id="1681166at2759"/>
<dbReference type="CDD" id="cd16454">
    <property type="entry name" value="RING-H2_PA-TM-RING"/>
    <property type="match status" value="1"/>
</dbReference>
<comment type="pathway">
    <text evidence="2">Protein modification; protein ubiquitination.</text>
</comment>
<reference evidence="15 16" key="2">
    <citation type="submission" date="2024-05" db="EMBL/GenBank/DDBJ databases">
        <authorList>
            <person name="Chen Y."/>
            <person name="Shah S."/>
            <person name="Dougan E. K."/>
            <person name="Thang M."/>
            <person name="Chan C."/>
        </authorList>
    </citation>
    <scope>NUCLEOTIDE SEQUENCE [LARGE SCALE GENOMIC DNA]</scope>
</reference>
<keyword evidence="5" id="KW-0479">Metal-binding</keyword>
<keyword evidence="3" id="KW-0808">Transferase</keyword>
<evidence type="ECO:0000313" key="14">
    <source>
        <dbReference type="EMBL" id="CAI3992372.1"/>
    </source>
</evidence>
<evidence type="ECO:0000256" key="11">
    <source>
        <dbReference type="PROSITE-ProRule" id="PRU00175"/>
    </source>
</evidence>
<evidence type="ECO:0000256" key="2">
    <source>
        <dbReference type="ARBA" id="ARBA00004906"/>
    </source>
</evidence>
<feature type="domain" description="RING-type" evidence="13">
    <location>
        <begin position="911"/>
        <end position="952"/>
    </location>
</feature>
<feature type="compositionally biased region" description="Basic residues" evidence="12">
    <location>
        <begin position="181"/>
        <end position="191"/>
    </location>
</feature>
<feature type="region of interest" description="Disordered" evidence="12">
    <location>
        <begin position="151"/>
        <end position="191"/>
    </location>
</feature>
<feature type="compositionally biased region" description="Basic residues" evidence="12">
    <location>
        <begin position="109"/>
        <end position="118"/>
    </location>
</feature>
<comment type="caution">
    <text evidence="14">The sequence shown here is derived from an EMBL/GenBank/DDBJ whole genome shotgun (WGS) entry which is preliminary data.</text>
</comment>
<feature type="region of interest" description="Disordered" evidence="12">
    <location>
        <begin position="39"/>
        <end position="138"/>
    </location>
</feature>
<dbReference type="EMBL" id="CAMXCT020001703">
    <property type="protein sequence ID" value="CAL1145747.1"/>
    <property type="molecule type" value="Genomic_DNA"/>
</dbReference>
<dbReference type="InterPro" id="IPR001841">
    <property type="entry name" value="Znf_RING"/>
</dbReference>
<dbReference type="InterPro" id="IPR013083">
    <property type="entry name" value="Znf_RING/FYVE/PHD"/>
</dbReference>
<evidence type="ECO:0000256" key="8">
    <source>
        <dbReference type="ARBA" id="ARBA00022833"/>
    </source>
</evidence>
<dbReference type="EMBL" id="CAMXCT030001703">
    <property type="protein sequence ID" value="CAL4779684.1"/>
    <property type="molecule type" value="Genomic_DNA"/>
</dbReference>
<keyword evidence="8" id="KW-0862">Zinc</keyword>
<dbReference type="GO" id="GO:0008270">
    <property type="term" value="F:zinc ion binding"/>
    <property type="evidence" value="ECO:0007669"/>
    <property type="project" value="UniProtKB-KW"/>
</dbReference>
<feature type="compositionally biased region" description="Acidic residues" evidence="12">
    <location>
        <begin position="70"/>
        <end position="85"/>
    </location>
</feature>
<gene>
    <name evidence="14" type="ORF">C1SCF055_LOCUS19208</name>
</gene>
<keyword evidence="10" id="KW-0472">Membrane</keyword>
<keyword evidence="4" id="KW-0812">Transmembrane</keyword>
<reference evidence="14" key="1">
    <citation type="submission" date="2022-10" db="EMBL/GenBank/DDBJ databases">
        <authorList>
            <person name="Chen Y."/>
            <person name="Dougan E. K."/>
            <person name="Chan C."/>
            <person name="Rhodes N."/>
            <person name="Thang M."/>
        </authorList>
    </citation>
    <scope>NUCLEOTIDE SEQUENCE</scope>
</reference>
<evidence type="ECO:0000256" key="4">
    <source>
        <dbReference type="ARBA" id="ARBA00022692"/>
    </source>
</evidence>
<keyword evidence="6 11" id="KW-0863">Zinc-finger</keyword>
<proteinExistence type="predicted"/>
<comment type="subcellular location">
    <subcellularLocation>
        <location evidence="1">Membrane</location>
        <topology evidence="1">Single-pass membrane protein</topology>
    </subcellularLocation>
</comment>
<dbReference type="EMBL" id="CAMXCT010001703">
    <property type="protein sequence ID" value="CAI3992372.1"/>
    <property type="molecule type" value="Genomic_DNA"/>
</dbReference>
<feature type="compositionally biased region" description="Basic and acidic residues" evidence="12">
    <location>
        <begin position="97"/>
        <end position="108"/>
    </location>
</feature>
<feature type="region of interest" description="Disordered" evidence="12">
    <location>
        <begin position="317"/>
        <end position="358"/>
    </location>
</feature>
<protein>
    <recommendedName>
        <fullName evidence="13">RING-type domain-containing protein</fullName>
    </recommendedName>
</protein>
<dbReference type="AlphaFoldDB" id="A0A9P1CHI4"/>
<name>A0A9P1CHI4_9DINO</name>
<evidence type="ECO:0000313" key="16">
    <source>
        <dbReference type="Proteomes" id="UP001152797"/>
    </source>
</evidence>
<evidence type="ECO:0000256" key="9">
    <source>
        <dbReference type="ARBA" id="ARBA00022989"/>
    </source>
</evidence>
<dbReference type="GO" id="GO:0016740">
    <property type="term" value="F:transferase activity"/>
    <property type="evidence" value="ECO:0007669"/>
    <property type="project" value="UniProtKB-KW"/>
</dbReference>
<feature type="region of interest" description="Disordered" evidence="12">
    <location>
        <begin position="985"/>
        <end position="1020"/>
    </location>
</feature>
<evidence type="ECO:0000256" key="1">
    <source>
        <dbReference type="ARBA" id="ARBA00004167"/>
    </source>
</evidence>
<organism evidence="14">
    <name type="scientific">Cladocopium goreaui</name>
    <dbReference type="NCBI Taxonomy" id="2562237"/>
    <lineage>
        <taxon>Eukaryota</taxon>
        <taxon>Sar</taxon>
        <taxon>Alveolata</taxon>
        <taxon>Dinophyceae</taxon>
        <taxon>Suessiales</taxon>
        <taxon>Symbiodiniaceae</taxon>
        <taxon>Cladocopium</taxon>
    </lineage>
</organism>
<evidence type="ECO:0000256" key="10">
    <source>
        <dbReference type="ARBA" id="ARBA00023136"/>
    </source>
</evidence>
<feature type="compositionally biased region" description="Basic and acidic residues" evidence="12">
    <location>
        <begin position="1008"/>
        <end position="1020"/>
    </location>
</feature>
<keyword evidence="9" id="KW-1133">Transmembrane helix</keyword>
<evidence type="ECO:0000256" key="3">
    <source>
        <dbReference type="ARBA" id="ARBA00022679"/>
    </source>
</evidence>
<accession>A0A9P1CHI4</accession>
<dbReference type="PROSITE" id="PS50089">
    <property type="entry name" value="ZF_RING_2"/>
    <property type="match status" value="1"/>
</dbReference>
<keyword evidence="7" id="KW-0833">Ubl conjugation pathway</keyword>
<dbReference type="SMART" id="SM00184">
    <property type="entry name" value="RING"/>
    <property type="match status" value="1"/>
</dbReference>
<dbReference type="SUPFAM" id="SSF57850">
    <property type="entry name" value="RING/U-box"/>
    <property type="match status" value="1"/>
</dbReference>
<keyword evidence="16" id="KW-1185">Reference proteome</keyword>
<evidence type="ECO:0000256" key="6">
    <source>
        <dbReference type="ARBA" id="ARBA00022771"/>
    </source>
</evidence>
<dbReference type="GO" id="GO:0016020">
    <property type="term" value="C:membrane"/>
    <property type="evidence" value="ECO:0007669"/>
    <property type="project" value="UniProtKB-SubCell"/>
</dbReference>
<sequence>MGLKEGTTAFLKLEDFEPPWRQVAPQRIFAAGKETLEQSPDLQYATASEELPPDIPTTRGRGARTRLEESSEEDTEEEDEAGSEDDVFKMLQKARKLGAERDSSSGKDRRGRPTKSRSRYQLCEEKATGSQRKKASTSGLEALLQQNIAAGEQDDSDCSSLESSSSHGKRGGASRALREYRRGHREMRRHPKKHIRRYIKEVEHHLGATKDTPYQLSDDTKRLNWGKQRSLLRIHYAASEVLQTLLQNKPELAALELVQVLRAIHQTCLDQGSWKASWLLLRYQDPVDVPRFGGEPQDLERVAGYLDALQKLEKRSKGLGKGDVADEEGGKGKKGKGNKQKQVSYRTTSRAGSPSRRQAAVAATARAAHGTWTAMHEEFVGILNPCDHLSPEQLREFKAMPKDIPIPGPAPGDCRACHEVDEAQWPALLRKLHDANMIEFLPAEDAFRDEKGVVKGGVFLQQIEELTSQLVLHRYATKKALQKLIGLFVHPFMHRRECMSIFHHTYMHTESLPDGCSRKIPQYVQDELITAALLLPMACSNVRLPVSVKVSATDASLGGGGRASTLTSKTFATALYRYGETKGEYTRLDWSCSPLPPESSMQKDLLEQEAQCSLTFILSHIHRADELLAEYVLQKHRTSAKHAEKVVAGGALRGLKYSDLSQEQLGRAAKRYPADQKLQKYAKAIIASMELDGNEQEPVVRSGFGRLNLAQGGPHGHRKRAEGGVELARPTWLRPQCRKETQREVHLFRNRPSASSLLQRFSSELTMAEAPILGLEQAGSEAAWWEEYSAQRCESRSSRCPEGFVDVSPYSSPRALSPIYHDDASVDSWTLSPSLSPALSPHGRDGRDGREGAWQLDAGLIQVVEGNLVRLNMEQLIGHRRSGASDCPDLPHLTREEVMSLPCASAADVSCSICLEGFCAENPPRILPCQHAFHTDCAVLWLSKSTLCPNCRTPARCETEAEATREVSILRIANDRVKVDRAAEPTDFEVSSKAADGPSPMRGLKITRAKERPPERFTFR</sequence>
<dbReference type="Pfam" id="PF13639">
    <property type="entry name" value="zf-RING_2"/>
    <property type="match status" value="1"/>
</dbReference>
<dbReference type="Gene3D" id="3.30.40.10">
    <property type="entry name" value="Zinc/RING finger domain, C3HC4 (zinc finger)"/>
    <property type="match status" value="1"/>
</dbReference>